<reference evidence="2" key="1">
    <citation type="submission" date="2007-07" db="EMBL/GenBank/DDBJ databases">
        <title>Complete genome sequence of Campylobacter hominis ATCC BAA-381, a commensal isolated from the human gastrointestinal tract.</title>
        <authorList>
            <person name="Fouts D.E."/>
            <person name="Mongodin E.F."/>
            <person name="Puiu D."/>
            <person name="Sebastian Y."/>
            <person name="Miller W.G."/>
            <person name="Mandrell R.E."/>
            <person name="Nelson K.E."/>
        </authorList>
    </citation>
    <scope>NUCLEOTIDE SEQUENCE [LARGE SCALE GENOMIC DNA]</scope>
    <source>
        <strain evidence="2">ATCC BAA-381 / LMG 19568 / NCTC 13146 / CH001A</strain>
    </source>
</reference>
<name>A7I3H3_CAMHC</name>
<evidence type="ECO:0000313" key="1">
    <source>
        <dbReference type="EMBL" id="ABS52088.1"/>
    </source>
</evidence>
<protein>
    <submittedName>
        <fullName evidence="1">Uncharacterized protein</fullName>
    </submittedName>
</protein>
<organism evidence="1 2">
    <name type="scientific">Campylobacter hominis (strain ATCC BAA-381 / DSM 21671 / CCUG 45161 / LMG 19568 / NCTC 13146 / CH001A)</name>
    <dbReference type="NCBI Taxonomy" id="360107"/>
    <lineage>
        <taxon>Bacteria</taxon>
        <taxon>Pseudomonadati</taxon>
        <taxon>Campylobacterota</taxon>
        <taxon>Epsilonproteobacteria</taxon>
        <taxon>Campylobacterales</taxon>
        <taxon>Campylobacteraceae</taxon>
        <taxon>Campylobacter</taxon>
    </lineage>
</organism>
<dbReference type="eggNOG" id="ENOG5031A7U">
    <property type="taxonomic scope" value="Bacteria"/>
</dbReference>
<dbReference type="HOGENOM" id="CLU_2033779_0_0_7"/>
<dbReference type="RefSeq" id="WP_012109369.1">
    <property type="nucleotide sequence ID" value="NC_009714.1"/>
</dbReference>
<dbReference type="STRING" id="360107.CHAB381_1531"/>
<dbReference type="EMBL" id="CP000776">
    <property type="protein sequence ID" value="ABS52088.1"/>
    <property type="molecule type" value="Genomic_DNA"/>
</dbReference>
<keyword evidence="2" id="KW-1185">Reference proteome</keyword>
<dbReference type="AlphaFoldDB" id="A7I3H3"/>
<gene>
    <name evidence="1" type="ordered locus">CHAB381_1531</name>
</gene>
<sequence>MENQKSEQCLYLDDFKNISILEAKIVELISYNLNDLIIYEQFKKLKVFKREASPCGYFCYFSYNEDMPKTTKNGFIGNVNLILNNENIGGAMIFIENGILKVIECYFWDENDFFEKLCNAG</sequence>
<dbReference type="OrthoDB" id="5357042at2"/>
<dbReference type="Proteomes" id="UP000002407">
    <property type="component" value="Chromosome"/>
</dbReference>
<evidence type="ECO:0000313" key="2">
    <source>
        <dbReference type="Proteomes" id="UP000002407"/>
    </source>
</evidence>
<accession>A7I3H3</accession>
<proteinExistence type="predicted"/>
<dbReference type="KEGG" id="cha:CHAB381_1531"/>